<keyword evidence="1" id="KW-0732">Signal</keyword>
<dbReference type="Pfam" id="PF10531">
    <property type="entry name" value="SLBB"/>
    <property type="match status" value="1"/>
</dbReference>
<dbReference type="AlphaFoldDB" id="A0A6J4J5P8"/>
<sequence length="229" mass="23291">MLLALSLHATALAQTGAPAPAQAPAPLQIPGVTSRAPAGPGAVAPAAPTNAAPVANSVSAPSGYQLSANDQIAVEVFGEDDLRAAVRLTGDGSASLPLLGAVRLGGLTLAQATSRLTELYARDYLVNPRVSVALIGYAKQRFTMLGQVNRPGSYEMPEGGGGGVDILEAVAMAGGYTRIAAPERISVRRRGPNGDEVIRVNAKRLAKQAGGGGFRVQPGDTITVGESIF</sequence>
<dbReference type="Pfam" id="PF02563">
    <property type="entry name" value="Poly_export"/>
    <property type="match status" value="1"/>
</dbReference>
<dbReference type="PANTHER" id="PTHR33619:SF3">
    <property type="entry name" value="POLYSACCHARIDE EXPORT PROTEIN GFCE-RELATED"/>
    <property type="match status" value="1"/>
</dbReference>
<dbReference type="InterPro" id="IPR049712">
    <property type="entry name" value="Poly_export"/>
</dbReference>
<protein>
    <submittedName>
        <fullName evidence="4">Uncharacterized protein</fullName>
    </submittedName>
</protein>
<dbReference type="GO" id="GO:0015159">
    <property type="term" value="F:polysaccharide transmembrane transporter activity"/>
    <property type="evidence" value="ECO:0007669"/>
    <property type="project" value="InterPro"/>
</dbReference>
<organism evidence="4">
    <name type="scientific">uncultured Chthoniobacterales bacterium</name>
    <dbReference type="NCBI Taxonomy" id="1836801"/>
    <lineage>
        <taxon>Bacteria</taxon>
        <taxon>Pseudomonadati</taxon>
        <taxon>Verrucomicrobiota</taxon>
        <taxon>Spartobacteria</taxon>
        <taxon>Chthoniobacterales</taxon>
        <taxon>environmental samples</taxon>
    </lineage>
</organism>
<evidence type="ECO:0000313" key="4">
    <source>
        <dbReference type="EMBL" id="CAA9267699.1"/>
    </source>
</evidence>
<dbReference type="InterPro" id="IPR003715">
    <property type="entry name" value="Poly_export_N"/>
</dbReference>
<dbReference type="Gene3D" id="3.10.560.10">
    <property type="entry name" value="Outer membrane lipoprotein wza domain like"/>
    <property type="match status" value="1"/>
</dbReference>
<dbReference type="EMBL" id="CADCTA010000112">
    <property type="protein sequence ID" value="CAA9267699.1"/>
    <property type="molecule type" value="Genomic_DNA"/>
</dbReference>
<dbReference type="PANTHER" id="PTHR33619">
    <property type="entry name" value="POLYSACCHARIDE EXPORT PROTEIN GFCE-RELATED"/>
    <property type="match status" value="1"/>
</dbReference>
<evidence type="ECO:0000259" key="2">
    <source>
        <dbReference type="Pfam" id="PF02563"/>
    </source>
</evidence>
<proteinExistence type="predicted"/>
<evidence type="ECO:0000256" key="1">
    <source>
        <dbReference type="ARBA" id="ARBA00022729"/>
    </source>
</evidence>
<accession>A0A6J4J5P8</accession>
<gene>
    <name evidence="4" type="ORF">AVDCRST_MAG42-3078</name>
</gene>
<feature type="domain" description="Polysaccharide export protein N-terminal" evidence="2">
    <location>
        <begin position="60"/>
        <end position="134"/>
    </location>
</feature>
<name>A0A6J4J5P8_9BACT</name>
<feature type="domain" description="Soluble ligand binding" evidence="3">
    <location>
        <begin position="142"/>
        <end position="200"/>
    </location>
</feature>
<reference evidence="4" key="1">
    <citation type="submission" date="2020-02" db="EMBL/GenBank/DDBJ databases">
        <authorList>
            <person name="Meier V. D."/>
        </authorList>
    </citation>
    <scope>NUCLEOTIDE SEQUENCE</scope>
    <source>
        <strain evidence="4">AVDCRST_MAG42</strain>
    </source>
</reference>
<evidence type="ECO:0000259" key="3">
    <source>
        <dbReference type="Pfam" id="PF10531"/>
    </source>
</evidence>
<dbReference type="InterPro" id="IPR019554">
    <property type="entry name" value="Soluble_ligand-bd"/>
</dbReference>